<evidence type="ECO:0000256" key="1">
    <source>
        <dbReference type="SAM" id="Phobius"/>
    </source>
</evidence>
<proteinExistence type="predicted"/>
<keyword evidence="1" id="KW-1133">Transmembrane helix</keyword>
<reference evidence="2 3" key="1">
    <citation type="submission" date="2017-11" db="EMBL/GenBank/DDBJ databases">
        <title>Comparative genomic analysis of Holospora spp., intranuclear symbionts of paramecia.</title>
        <authorList>
            <person name="Garushyants S.K."/>
            <person name="Beliavskaya A."/>
            <person name="Malko D.B."/>
            <person name="Logacheva M.D."/>
            <person name="Rautian M.S."/>
            <person name="Gelfand M.S."/>
        </authorList>
    </citation>
    <scope>NUCLEOTIDE SEQUENCE [LARGE SCALE GENOMIC DNA]</scope>
    <source>
        <strain evidence="3">02AZ16</strain>
    </source>
</reference>
<dbReference type="EMBL" id="PHHC01000079">
    <property type="protein sequence ID" value="PPE03986.1"/>
    <property type="molecule type" value="Genomic_DNA"/>
</dbReference>
<sequence>MGCIVKICCTQFRNFYRSLKKEGVFSQCCWVKPYNVLNIYIWSGPCTITLNVYVQGFLAILIKILIYFDLLLLSQGMQGARGWLWPTPQDLLRTLILRIAL</sequence>
<evidence type="ECO:0000313" key="2">
    <source>
        <dbReference type="EMBL" id="PPE03986.1"/>
    </source>
</evidence>
<accession>A0A2S5R9I3</accession>
<comment type="caution">
    <text evidence="2">The sequence shown here is derived from an EMBL/GenBank/DDBJ whole genome shotgun (WGS) entry which is preliminary data.</text>
</comment>
<dbReference type="AlphaFoldDB" id="A0A2S5R9I3"/>
<keyword evidence="3" id="KW-1185">Reference proteome</keyword>
<evidence type="ECO:0000313" key="3">
    <source>
        <dbReference type="Proteomes" id="UP000239425"/>
    </source>
</evidence>
<name>A0A2S5R9I3_9PROT</name>
<dbReference type="Proteomes" id="UP000239425">
    <property type="component" value="Unassembled WGS sequence"/>
</dbReference>
<keyword evidence="1" id="KW-0812">Transmembrane</keyword>
<organism evidence="2 3">
    <name type="scientific">Holospora curviuscula</name>
    <dbReference type="NCBI Taxonomy" id="1082868"/>
    <lineage>
        <taxon>Bacteria</taxon>
        <taxon>Pseudomonadati</taxon>
        <taxon>Pseudomonadota</taxon>
        <taxon>Alphaproteobacteria</taxon>
        <taxon>Holosporales</taxon>
        <taxon>Holosporaceae</taxon>
        <taxon>Holospora</taxon>
    </lineage>
</organism>
<protein>
    <submittedName>
        <fullName evidence="2">Uncharacterized protein</fullName>
    </submittedName>
</protein>
<dbReference type="RefSeq" id="WP_104206609.1">
    <property type="nucleotide sequence ID" value="NZ_PHHC01000079.1"/>
</dbReference>
<keyword evidence="1" id="KW-0472">Membrane</keyword>
<gene>
    <name evidence="2" type="ORF">HCUR_00521</name>
</gene>
<feature type="transmembrane region" description="Helical" evidence="1">
    <location>
        <begin position="52"/>
        <end position="73"/>
    </location>
</feature>